<keyword evidence="2 4" id="KW-0238">DNA-binding</keyword>
<dbReference type="Gene3D" id="1.10.150.130">
    <property type="match status" value="1"/>
</dbReference>
<evidence type="ECO:0000313" key="8">
    <source>
        <dbReference type="EMBL" id="MBM7279309.1"/>
    </source>
</evidence>
<dbReference type="EMBL" id="JAFFGU010000007">
    <property type="protein sequence ID" value="MBM7279309.1"/>
    <property type="molecule type" value="Genomic_DNA"/>
</dbReference>
<evidence type="ECO:0000256" key="1">
    <source>
        <dbReference type="ARBA" id="ARBA00008857"/>
    </source>
</evidence>
<keyword evidence="3" id="KW-0233">DNA recombination</keyword>
<accession>A0AAW4G802</accession>
<comment type="similarity">
    <text evidence="1">Belongs to the 'phage' integrase family.</text>
</comment>
<dbReference type="InterPro" id="IPR044068">
    <property type="entry name" value="CB"/>
</dbReference>
<sequence length="370" mass="40510">MAWTQQLPSGRYRAGYRDEHGRQRSAGTFDKEKVALGKAQAAEDAARLRKPRESLTWGEWRERWVPTRAVEASTLSRDNLRIANHLAPKWDRIALSEIGRPGVQAWVRELSKSKAEGGAGLSPSSVRKTVGVLSASLKAAMREGLIDANPCTALEYPAIPPSPERWLSDAEVDAIREVLADQYKFTFELLVGTGCRWGEVCGIHYDDVDLVSQTITIRWAWERREHYMKAPKTGKTRVVPIGDKLAKLVADRLDAEGLGEPLKVTYKGGKRPLYGLVLRTASGTPPNGTSFAHGLAAAGNAAFIGDGKSRKRVGAVRPHDLRHTFGSSLVQKGIPLDTVSKLMGHSSVLVTQRYASAAQSQWDAVRNALG</sequence>
<protein>
    <submittedName>
        <fullName evidence="8">Site-specific integrase</fullName>
    </submittedName>
</protein>
<evidence type="ECO:0000256" key="5">
    <source>
        <dbReference type="SAM" id="MobiDB-lite"/>
    </source>
</evidence>
<dbReference type="CDD" id="cd00397">
    <property type="entry name" value="DNA_BRE_C"/>
    <property type="match status" value="1"/>
</dbReference>
<proteinExistence type="inferred from homology"/>
<feature type="domain" description="Tyr recombinase" evidence="6">
    <location>
        <begin position="162"/>
        <end position="367"/>
    </location>
</feature>
<dbReference type="GO" id="GO:0003677">
    <property type="term" value="F:DNA binding"/>
    <property type="evidence" value="ECO:0007669"/>
    <property type="project" value="UniProtKB-UniRule"/>
</dbReference>
<name>A0AAW4G802_GORRU</name>
<dbReference type="GO" id="GO:0006310">
    <property type="term" value="P:DNA recombination"/>
    <property type="evidence" value="ECO:0007669"/>
    <property type="project" value="UniProtKB-KW"/>
</dbReference>
<comment type="caution">
    <text evidence="8">The sequence shown here is derived from an EMBL/GenBank/DDBJ whole genome shotgun (WGS) entry which is preliminary data.</text>
</comment>
<dbReference type="Pfam" id="PF00589">
    <property type="entry name" value="Phage_integrase"/>
    <property type="match status" value="1"/>
</dbReference>
<dbReference type="PROSITE" id="PS51900">
    <property type="entry name" value="CB"/>
    <property type="match status" value="1"/>
</dbReference>
<dbReference type="AlphaFoldDB" id="A0AAW4G802"/>
<dbReference type="InterPro" id="IPR002104">
    <property type="entry name" value="Integrase_catalytic"/>
</dbReference>
<evidence type="ECO:0000259" key="6">
    <source>
        <dbReference type="PROSITE" id="PS51898"/>
    </source>
</evidence>
<dbReference type="InterPro" id="IPR011010">
    <property type="entry name" value="DNA_brk_join_enz"/>
</dbReference>
<organism evidence="8 9">
    <name type="scientific">Gordonia rubripertincta</name>
    <name type="common">Rhodococcus corallinus</name>
    <dbReference type="NCBI Taxonomy" id="36822"/>
    <lineage>
        <taxon>Bacteria</taxon>
        <taxon>Bacillati</taxon>
        <taxon>Actinomycetota</taxon>
        <taxon>Actinomycetes</taxon>
        <taxon>Mycobacteriales</taxon>
        <taxon>Gordoniaceae</taxon>
        <taxon>Gordonia</taxon>
    </lineage>
</organism>
<dbReference type="PANTHER" id="PTHR30349">
    <property type="entry name" value="PHAGE INTEGRASE-RELATED"/>
    <property type="match status" value="1"/>
</dbReference>
<evidence type="ECO:0000256" key="2">
    <source>
        <dbReference type="ARBA" id="ARBA00023125"/>
    </source>
</evidence>
<dbReference type="Proteomes" id="UP001195196">
    <property type="component" value="Unassembled WGS sequence"/>
</dbReference>
<dbReference type="PROSITE" id="PS51898">
    <property type="entry name" value="TYR_RECOMBINASE"/>
    <property type="match status" value="1"/>
</dbReference>
<evidence type="ECO:0000256" key="3">
    <source>
        <dbReference type="ARBA" id="ARBA00023172"/>
    </source>
</evidence>
<dbReference type="PANTHER" id="PTHR30349:SF64">
    <property type="entry name" value="PROPHAGE INTEGRASE INTD-RELATED"/>
    <property type="match status" value="1"/>
</dbReference>
<dbReference type="InterPro" id="IPR010998">
    <property type="entry name" value="Integrase_recombinase_N"/>
</dbReference>
<evidence type="ECO:0000313" key="9">
    <source>
        <dbReference type="Proteomes" id="UP001195196"/>
    </source>
</evidence>
<feature type="region of interest" description="Disordered" evidence="5">
    <location>
        <begin position="1"/>
        <end position="27"/>
    </location>
</feature>
<dbReference type="SUPFAM" id="SSF56349">
    <property type="entry name" value="DNA breaking-rejoining enzymes"/>
    <property type="match status" value="1"/>
</dbReference>
<dbReference type="GO" id="GO:0015074">
    <property type="term" value="P:DNA integration"/>
    <property type="evidence" value="ECO:0007669"/>
    <property type="project" value="InterPro"/>
</dbReference>
<reference evidence="8" key="1">
    <citation type="submission" date="2021-02" db="EMBL/GenBank/DDBJ databases">
        <title>Taxonomy, biology and ecology of Rhodococcus bacteria occurring in California pistachio and other woody hosts as revealed by genome sequence analyses.</title>
        <authorList>
            <person name="Riely B."/>
            <person name="Gai Y."/>
        </authorList>
    </citation>
    <scope>NUCLEOTIDE SEQUENCE</scope>
    <source>
        <strain evidence="8">BP-295</strain>
    </source>
</reference>
<gene>
    <name evidence="8" type="ORF">JTZ10_16285</name>
</gene>
<feature type="domain" description="Core-binding (CB)" evidence="7">
    <location>
        <begin position="55"/>
        <end position="141"/>
    </location>
</feature>
<dbReference type="InterPro" id="IPR050090">
    <property type="entry name" value="Tyrosine_recombinase_XerCD"/>
</dbReference>
<dbReference type="Gene3D" id="1.10.443.10">
    <property type="entry name" value="Intergrase catalytic core"/>
    <property type="match status" value="1"/>
</dbReference>
<evidence type="ECO:0000256" key="4">
    <source>
        <dbReference type="PROSITE-ProRule" id="PRU01248"/>
    </source>
</evidence>
<evidence type="ECO:0000259" key="7">
    <source>
        <dbReference type="PROSITE" id="PS51900"/>
    </source>
</evidence>
<dbReference type="InterPro" id="IPR013762">
    <property type="entry name" value="Integrase-like_cat_sf"/>
</dbReference>